<comment type="similarity">
    <text evidence="1">Belongs to the peptidase A1 family.</text>
</comment>
<proteinExistence type="inferred from homology"/>
<dbReference type="PROSITE" id="PS51767">
    <property type="entry name" value="PEPTIDASE_A1"/>
    <property type="match status" value="1"/>
</dbReference>
<dbReference type="OrthoDB" id="1072226at2759"/>
<name>A0A6P5G551_ANACO</name>
<dbReference type="InterPro" id="IPR032861">
    <property type="entry name" value="TAXi_N"/>
</dbReference>
<evidence type="ECO:0000256" key="4">
    <source>
        <dbReference type="ARBA" id="ARBA00022801"/>
    </source>
</evidence>
<sequence length="457" mass="51841">MGKDIHSYVTFLLLICILLFSFETIEASKRILSFELIYRHSPRSPVYNPNLTDSQCFEESLRLSEDRFLQPNNVESMLVGHEITTIRPPIICYQTLYMVFVTIGTGNGTIGYHLNLDTGSHLSWTQCKPCINCYVQNEPYFNPLQSPSFVDISCSDQNPCPQSYYHCINSCCHYHIVYIDGSHTSGTLSKDNFGFHSSHGDHLEFIEGLVFGCSHDTHLIGDNHGYPSGLMALGLAEESFAKQLINHGSQGRFSYCLPPIGSNSISFLRFGSNIVQRGSVQTTPIVPIQGVFLYFITLNDISIGNKRLGFEPGMFARKPNGSGGFYVDSGAFITHLITPAFERVKKELRDHFRHKKLVEVDPQRYMTDLKICWLFQPSYESLMPSMTLHLQGAQMHIMWRQLFLIRRDKGIFCFAMLPQDSSSVLGAYQQANTRFTFDLLQSQLAFNPENCEHDSQP</sequence>
<evidence type="ECO:0000256" key="5">
    <source>
        <dbReference type="ARBA" id="ARBA00023180"/>
    </source>
</evidence>
<dbReference type="SUPFAM" id="SSF50630">
    <property type="entry name" value="Acid proteases"/>
    <property type="match status" value="1"/>
</dbReference>
<feature type="chain" id="PRO_5027976479" evidence="6">
    <location>
        <begin position="28"/>
        <end position="457"/>
    </location>
</feature>
<evidence type="ECO:0000313" key="9">
    <source>
        <dbReference type="RefSeq" id="XP_020102982.1"/>
    </source>
</evidence>
<accession>A0A6P5G551</accession>
<feature type="domain" description="Peptidase A1" evidence="7">
    <location>
        <begin position="97"/>
        <end position="447"/>
    </location>
</feature>
<dbReference type="GO" id="GO:0005576">
    <property type="term" value="C:extracellular region"/>
    <property type="evidence" value="ECO:0007669"/>
    <property type="project" value="TreeGrafter"/>
</dbReference>
<dbReference type="CDD" id="cd05476">
    <property type="entry name" value="pepsin_A_like_plant"/>
    <property type="match status" value="1"/>
</dbReference>
<dbReference type="InterPro" id="IPR032799">
    <property type="entry name" value="TAXi_C"/>
</dbReference>
<dbReference type="PANTHER" id="PTHR47967:SF123">
    <property type="entry name" value="ASPARTIC PROTEINASE NEPENTHESIN-1-LIKE"/>
    <property type="match status" value="1"/>
</dbReference>
<keyword evidence="4" id="KW-0378">Hydrolase</keyword>
<dbReference type="AlphaFoldDB" id="A0A6P5G551"/>
<dbReference type="RefSeq" id="XP_020102982.1">
    <property type="nucleotide sequence ID" value="XM_020247393.1"/>
</dbReference>
<feature type="signal peptide" evidence="6">
    <location>
        <begin position="1"/>
        <end position="27"/>
    </location>
</feature>
<dbReference type="Gramene" id="Aco028791.1.mrna1">
    <property type="protein sequence ID" value="Aco028791.1.mrna1.cds1"/>
    <property type="gene ID" value="Aco028791.1.path1"/>
</dbReference>
<evidence type="ECO:0000256" key="2">
    <source>
        <dbReference type="ARBA" id="ARBA00022670"/>
    </source>
</evidence>
<keyword evidence="3" id="KW-0064">Aspartyl protease</keyword>
<evidence type="ECO:0000256" key="3">
    <source>
        <dbReference type="ARBA" id="ARBA00022750"/>
    </source>
</evidence>
<reference evidence="9" key="2">
    <citation type="submission" date="2025-08" db="UniProtKB">
        <authorList>
            <consortium name="RefSeq"/>
        </authorList>
    </citation>
    <scope>IDENTIFICATION</scope>
    <source>
        <tissue evidence="9">Leaf</tissue>
    </source>
</reference>
<dbReference type="InterPro" id="IPR033121">
    <property type="entry name" value="PEPTIDASE_A1"/>
</dbReference>
<evidence type="ECO:0000313" key="8">
    <source>
        <dbReference type="Proteomes" id="UP000515123"/>
    </source>
</evidence>
<gene>
    <name evidence="9" type="primary">LOC109720342</name>
</gene>
<keyword evidence="5" id="KW-0325">Glycoprotein</keyword>
<dbReference type="Pfam" id="PF14541">
    <property type="entry name" value="TAXi_C"/>
    <property type="match status" value="1"/>
</dbReference>
<keyword evidence="8" id="KW-1185">Reference proteome</keyword>
<keyword evidence="6" id="KW-0732">Signal</keyword>
<evidence type="ECO:0000256" key="1">
    <source>
        <dbReference type="ARBA" id="ARBA00007447"/>
    </source>
</evidence>
<dbReference type="GO" id="GO:0006508">
    <property type="term" value="P:proteolysis"/>
    <property type="evidence" value="ECO:0007669"/>
    <property type="project" value="UniProtKB-KW"/>
</dbReference>
<dbReference type="Gene3D" id="2.40.70.10">
    <property type="entry name" value="Acid Proteases"/>
    <property type="match status" value="2"/>
</dbReference>
<dbReference type="PANTHER" id="PTHR47967">
    <property type="entry name" value="OS07G0603500 PROTEIN-RELATED"/>
    <property type="match status" value="1"/>
</dbReference>
<reference evidence="8" key="1">
    <citation type="journal article" date="2015" name="Nat. Genet.">
        <title>The pineapple genome and the evolution of CAM photosynthesis.</title>
        <authorList>
            <person name="Ming R."/>
            <person name="VanBuren R."/>
            <person name="Wai C.M."/>
            <person name="Tang H."/>
            <person name="Schatz M.C."/>
            <person name="Bowers J.E."/>
            <person name="Lyons E."/>
            <person name="Wang M.L."/>
            <person name="Chen J."/>
            <person name="Biggers E."/>
            <person name="Zhang J."/>
            <person name="Huang L."/>
            <person name="Zhang L."/>
            <person name="Miao W."/>
            <person name="Zhang J."/>
            <person name="Ye Z."/>
            <person name="Miao C."/>
            <person name="Lin Z."/>
            <person name="Wang H."/>
            <person name="Zhou H."/>
            <person name="Yim W.C."/>
            <person name="Priest H.D."/>
            <person name="Zheng C."/>
            <person name="Woodhouse M."/>
            <person name="Edger P.P."/>
            <person name="Guyot R."/>
            <person name="Guo H.B."/>
            <person name="Guo H."/>
            <person name="Zheng G."/>
            <person name="Singh R."/>
            <person name="Sharma A."/>
            <person name="Min X."/>
            <person name="Zheng Y."/>
            <person name="Lee H."/>
            <person name="Gurtowski J."/>
            <person name="Sedlazeck F.J."/>
            <person name="Harkess A."/>
            <person name="McKain M.R."/>
            <person name="Liao Z."/>
            <person name="Fang J."/>
            <person name="Liu J."/>
            <person name="Zhang X."/>
            <person name="Zhang Q."/>
            <person name="Hu W."/>
            <person name="Qin Y."/>
            <person name="Wang K."/>
            <person name="Chen L.Y."/>
            <person name="Shirley N."/>
            <person name="Lin Y.R."/>
            <person name="Liu L.Y."/>
            <person name="Hernandez A.G."/>
            <person name="Wright C.L."/>
            <person name="Bulone V."/>
            <person name="Tuskan G.A."/>
            <person name="Heath K."/>
            <person name="Zee F."/>
            <person name="Moore P.H."/>
            <person name="Sunkar R."/>
            <person name="Leebens-Mack J.H."/>
            <person name="Mockler T."/>
            <person name="Bennetzen J.L."/>
            <person name="Freeling M."/>
            <person name="Sankoff D."/>
            <person name="Paterson A.H."/>
            <person name="Zhu X."/>
            <person name="Yang X."/>
            <person name="Smith J.A."/>
            <person name="Cushman J.C."/>
            <person name="Paull R.E."/>
            <person name="Yu Q."/>
        </authorList>
    </citation>
    <scope>NUCLEOTIDE SEQUENCE [LARGE SCALE GENOMIC DNA]</scope>
    <source>
        <strain evidence="8">cv. F153</strain>
    </source>
</reference>
<dbReference type="GeneID" id="109720342"/>
<keyword evidence="2" id="KW-0645">Protease</keyword>
<evidence type="ECO:0000256" key="6">
    <source>
        <dbReference type="SAM" id="SignalP"/>
    </source>
</evidence>
<dbReference type="InterPro" id="IPR051708">
    <property type="entry name" value="Plant_Aspart_Prot_A1"/>
</dbReference>
<dbReference type="Pfam" id="PF14543">
    <property type="entry name" value="TAXi_N"/>
    <property type="match status" value="1"/>
</dbReference>
<dbReference type="InterPro" id="IPR034161">
    <property type="entry name" value="Pepsin-like_plant"/>
</dbReference>
<dbReference type="InterPro" id="IPR021109">
    <property type="entry name" value="Peptidase_aspartic_dom_sf"/>
</dbReference>
<organism evidence="8 9">
    <name type="scientific">Ananas comosus</name>
    <name type="common">Pineapple</name>
    <name type="synonym">Ananas ananas</name>
    <dbReference type="NCBI Taxonomy" id="4615"/>
    <lineage>
        <taxon>Eukaryota</taxon>
        <taxon>Viridiplantae</taxon>
        <taxon>Streptophyta</taxon>
        <taxon>Embryophyta</taxon>
        <taxon>Tracheophyta</taxon>
        <taxon>Spermatophyta</taxon>
        <taxon>Magnoliopsida</taxon>
        <taxon>Liliopsida</taxon>
        <taxon>Poales</taxon>
        <taxon>Bromeliaceae</taxon>
        <taxon>Bromelioideae</taxon>
        <taxon>Ananas</taxon>
    </lineage>
</organism>
<dbReference type="Proteomes" id="UP000515123">
    <property type="component" value="Linkage group 14"/>
</dbReference>
<evidence type="ECO:0000259" key="7">
    <source>
        <dbReference type="PROSITE" id="PS51767"/>
    </source>
</evidence>
<dbReference type="GO" id="GO:0004190">
    <property type="term" value="F:aspartic-type endopeptidase activity"/>
    <property type="evidence" value="ECO:0007669"/>
    <property type="project" value="UniProtKB-KW"/>
</dbReference>
<protein>
    <submittedName>
        <fullName evidence="9">Aspartic proteinase nepenthesin-1-like</fullName>
    </submittedName>
</protein>